<evidence type="ECO:0000256" key="7">
    <source>
        <dbReference type="ARBA" id="ARBA00022857"/>
    </source>
</evidence>
<dbReference type="InterPro" id="IPR036291">
    <property type="entry name" value="NAD(P)-bd_dom_sf"/>
</dbReference>
<dbReference type="EC" id="1.1.1.169" evidence="4 11"/>
<dbReference type="InterPro" id="IPR050838">
    <property type="entry name" value="Ketopantoate_reductase"/>
</dbReference>
<dbReference type="PANTHER" id="PTHR43765:SF2">
    <property type="entry name" value="2-DEHYDROPANTOATE 2-REDUCTASE"/>
    <property type="match status" value="1"/>
</dbReference>
<dbReference type="Gene3D" id="1.10.1040.10">
    <property type="entry name" value="N-(1-d-carboxylethyl)-l-norvaline Dehydrogenase, domain 2"/>
    <property type="match status" value="1"/>
</dbReference>
<dbReference type="Pfam" id="PF08546">
    <property type="entry name" value="ApbA_C"/>
    <property type="match status" value="1"/>
</dbReference>
<reference evidence="14 15" key="1">
    <citation type="submission" date="2016-10" db="EMBL/GenBank/DDBJ databases">
        <authorList>
            <person name="de Groot N.N."/>
        </authorList>
    </citation>
    <scope>NUCLEOTIDE SEQUENCE [LARGE SCALE GENOMIC DNA]</scope>
    <source>
        <strain evidence="14 15">CGMCC 1.5382</strain>
    </source>
</reference>
<dbReference type="EMBL" id="FNFU01000002">
    <property type="protein sequence ID" value="SDK05280.1"/>
    <property type="molecule type" value="Genomic_DNA"/>
</dbReference>
<dbReference type="InterPro" id="IPR008927">
    <property type="entry name" value="6-PGluconate_DH-like_C_sf"/>
</dbReference>
<organism evidence="14 15">
    <name type="scientific">Cryobacterium psychrotolerans</name>
    <dbReference type="NCBI Taxonomy" id="386301"/>
    <lineage>
        <taxon>Bacteria</taxon>
        <taxon>Bacillati</taxon>
        <taxon>Actinomycetota</taxon>
        <taxon>Actinomycetes</taxon>
        <taxon>Micrococcales</taxon>
        <taxon>Microbacteriaceae</taxon>
        <taxon>Cryobacterium</taxon>
    </lineage>
</organism>
<evidence type="ECO:0000256" key="6">
    <source>
        <dbReference type="ARBA" id="ARBA00022655"/>
    </source>
</evidence>
<dbReference type="InterPro" id="IPR013752">
    <property type="entry name" value="KPA_reductase"/>
</dbReference>
<comment type="pathway">
    <text evidence="2 11">Cofactor biosynthesis; (R)-pantothenate biosynthesis; (R)-pantoate from 3-methyl-2-oxobutanoate: step 2/2.</text>
</comment>
<evidence type="ECO:0000256" key="4">
    <source>
        <dbReference type="ARBA" id="ARBA00013014"/>
    </source>
</evidence>
<proteinExistence type="inferred from homology"/>
<feature type="domain" description="Ketopantoate reductase N-terminal" evidence="12">
    <location>
        <begin position="3"/>
        <end position="146"/>
    </location>
</feature>
<sequence length="334" mass="34747">MRIAVIGAGALGGTFATLLARAGHDVTVTARGPGLAAIRADGIRLSGAFGDAEARPRALERLVETPELTLVCTKAQDAAAAISANAAFIDGSPVIVVQNGLDGVSTAERLLPHSDCFGALVIIAANYTEPGRVTVTTAAPSYLGRGSGPADALARAWQAVLAEAVPVTAIDNFVGAQWTKLIVNMLNALPAITGLSVQAVVDHAGLRRVMTASMREAVRVGLKRGVHFGALQGLGHRRLRVFSLLPLWLGQLLPRMMRARMGNVPNLGSTQQSIRRGQRTEIDFLNGAIVREAGIAGVAAPVNALLTALVHEVETRGASLTPADVIARVDALPL</sequence>
<keyword evidence="6 11" id="KW-0566">Pantothenate biosynthesis</keyword>
<dbReference type="SUPFAM" id="SSF48179">
    <property type="entry name" value="6-phosphogluconate dehydrogenase C-terminal domain-like"/>
    <property type="match status" value="1"/>
</dbReference>
<dbReference type="STRING" id="386301.SAMN05216282_102260"/>
<dbReference type="Proteomes" id="UP000198701">
    <property type="component" value="Unassembled WGS sequence"/>
</dbReference>
<evidence type="ECO:0000256" key="5">
    <source>
        <dbReference type="ARBA" id="ARBA00019465"/>
    </source>
</evidence>
<evidence type="ECO:0000256" key="2">
    <source>
        <dbReference type="ARBA" id="ARBA00004994"/>
    </source>
</evidence>
<keyword evidence="15" id="KW-1185">Reference proteome</keyword>
<protein>
    <recommendedName>
        <fullName evidence="5 11">2-dehydropantoate 2-reductase</fullName>
        <ecNumber evidence="4 11">1.1.1.169</ecNumber>
    </recommendedName>
    <alternativeName>
        <fullName evidence="9 11">Ketopantoate reductase</fullName>
    </alternativeName>
</protein>
<comment type="function">
    <text evidence="1 11">Catalyzes the NADPH-dependent reduction of ketopantoate into pantoic acid.</text>
</comment>
<evidence type="ECO:0000259" key="12">
    <source>
        <dbReference type="Pfam" id="PF02558"/>
    </source>
</evidence>
<dbReference type="InterPro" id="IPR013328">
    <property type="entry name" value="6PGD_dom2"/>
</dbReference>
<evidence type="ECO:0000256" key="11">
    <source>
        <dbReference type="RuleBase" id="RU362068"/>
    </source>
</evidence>
<accession>A0A1G8YTE3</accession>
<evidence type="ECO:0000256" key="8">
    <source>
        <dbReference type="ARBA" id="ARBA00023002"/>
    </source>
</evidence>
<dbReference type="NCBIfam" id="TIGR00745">
    <property type="entry name" value="apbA_panE"/>
    <property type="match status" value="1"/>
</dbReference>
<dbReference type="PANTHER" id="PTHR43765">
    <property type="entry name" value="2-DEHYDROPANTOATE 2-REDUCTASE-RELATED"/>
    <property type="match status" value="1"/>
</dbReference>
<evidence type="ECO:0000256" key="9">
    <source>
        <dbReference type="ARBA" id="ARBA00032024"/>
    </source>
</evidence>
<evidence type="ECO:0000256" key="1">
    <source>
        <dbReference type="ARBA" id="ARBA00002919"/>
    </source>
</evidence>
<dbReference type="OrthoDB" id="9796561at2"/>
<dbReference type="GO" id="GO:0050661">
    <property type="term" value="F:NADP binding"/>
    <property type="evidence" value="ECO:0007669"/>
    <property type="project" value="TreeGrafter"/>
</dbReference>
<comment type="similarity">
    <text evidence="3 11">Belongs to the ketopantoate reductase family.</text>
</comment>
<dbReference type="InterPro" id="IPR013332">
    <property type="entry name" value="KPR_N"/>
</dbReference>
<name>A0A1G8YTE3_9MICO</name>
<feature type="domain" description="Ketopantoate reductase C-terminal" evidence="13">
    <location>
        <begin position="172"/>
        <end position="314"/>
    </location>
</feature>
<dbReference type="RefSeq" id="WP_092321584.1">
    <property type="nucleotide sequence ID" value="NZ_FNFU01000002.1"/>
</dbReference>
<dbReference type="InterPro" id="IPR003710">
    <property type="entry name" value="ApbA"/>
</dbReference>
<dbReference type="Pfam" id="PF02558">
    <property type="entry name" value="ApbA"/>
    <property type="match status" value="1"/>
</dbReference>
<dbReference type="UniPathway" id="UPA00028">
    <property type="reaction ID" value="UER00004"/>
</dbReference>
<keyword evidence="7 11" id="KW-0521">NADP</keyword>
<dbReference type="Gene3D" id="3.40.50.720">
    <property type="entry name" value="NAD(P)-binding Rossmann-like Domain"/>
    <property type="match status" value="1"/>
</dbReference>
<dbReference type="GO" id="GO:0008677">
    <property type="term" value="F:2-dehydropantoate 2-reductase activity"/>
    <property type="evidence" value="ECO:0007669"/>
    <property type="project" value="UniProtKB-EC"/>
</dbReference>
<evidence type="ECO:0000313" key="14">
    <source>
        <dbReference type="EMBL" id="SDK05280.1"/>
    </source>
</evidence>
<keyword evidence="8 11" id="KW-0560">Oxidoreductase</keyword>
<dbReference type="GO" id="GO:0005737">
    <property type="term" value="C:cytoplasm"/>
    <property type="evidence" value="ECO:0007669"/>
    <property type="project" value="TreeGrafter"/>
</dbReference>
<comment type="catalytic activity">
    <reaction evidence="10 11">
        <text>(R)-pantoate + NADP(+) = 2-dehydropantoate + NADPH + H(+)</text>
        <dbReference type="Rhea" id="RHEA:16233"/>
        <dbReference type="ChEBI" id="CHEBI:11561"/>
        <dbReference type="ChEBI" id="CHEBI:15378"/>
        <dbReference type="ChEBI" id="CHEBI:15980"/>
        <dbReference type="ChEBI" id="CHEBI:57783"/>
        <dbReference type="ChEBI" id="CHEBI:58349"/>
        <dbReference type="EC" id="1.1.1.169"/>
    </reaction>
</comment>
<dbReference type="GO" id="GO:0015940">
    <property type="term" value="P:pantothenate biosynthetic process"/>
    <property type="evidence" value="ECO:0007669"/>
    <property type="project" value="UniProtKB-UniPathway"/>
</dbReference>
<evidence type="ECO:0000313" key="15">
    <source>
        <dbReference type="Proteomes" id="UP000198701"/>
    </source>
</evidence>
<dbReference type="AlphaFoldDB" id="A0A1G8YTE3"/>
<evidence type="ECO:0000256" key="3">
    <source>
        <dbReference type="ARBA" id="ARBA00007870"/>
    </source>
</evidence>
<evidence type="ECO:0000256" key="10">
    <source>
        <dbReference type="ARBA" id="ARBA00048793"/>
    </source>
</evidence>
<gene>
    <name evidence="14" type="ORF">SAMN05216282_102260</name>
</gene>
<dbReference type="SUPFAM" id="SSF51735">
    <property type="entry name" value="NAD(P)-binding Rossmann-fold domains"/>
    <property type="match status" value="1"/>
</dbReference>
<evidence type="ECO:0000259" key="13">
    <source>
        <dbReference type="Pfam" id="PF08546"/>
    </source>
</evidence>